<evidence type="ECO:0000256" key="5">
    <source>
        <dbReference type="ARBA" id="ARBA00023002"/>
    </source>
</evidence>
<feature type="domain" description="Alcohol dehydrogenase-like N-terminal" evidence="8">
    <location>
        <begin position="76"/>
        <end position="190"/>
    </location>
</feature>
<reference evidence="9" key="1">
    <citation type="submission" date="2020-07" db="EMBL/GenBank/DDBJ databases">
        <title>The High-quality genome of the commercially important snow crab, Chionoecetes opilio.</title>
        <authorList>
            <person name="Jeong J.-H."/>
            <person name="Ryu S."/>
        </authorList>
    </citation>
    <scope>NUCLEOTIDE SEQUENCE</scope>
    <source>
        <strain evidence="9">MADBK_172401_WGS</strain>
        <tissue evidence="9">Digestive gland</tissue>
    </source>
</reference>
<dbReference type="GO" id="GO:0008270">
    <property type="term" value="F:zinc ion binding"/>
    <property type="evidence" value="ECO:0007669"/>
    <property type="project" value="InterPro"/>
</dbReference>
<evidence type="ECO:0000259" key="8">
    <source>
        <dbReference type="Pfam" id="PF08240"/>
    </source>
</evidence>
<dbReference type="Pfam" id="PF08240">
    <property type="entry name" value="ADH_N"/>
    <property type="match status" value="1"/>
</dbReference>
<dbReference type="Gene3D" id="3.40.50.720">
    <property type="entry name" value="NAD(P)-binding Rossmann-like Domain"/>
    <property type="match status" value="1"/>
</dbReference>
<keyword evidence="5" id="KW-0560">Oxidoreductase</keyword>
<dbReference type="InterPro" id="IPR013154">
    <property type="entry name" value="ADH-like_N"/>
</dbReference>
<evidence type="ECO:0000256" key="1">
    <source>
        <dbReference type="ARBA" id="ARBA00001947"/>
    </source>
</evidence>
<comment type="caution">
    <text evidence="9">The sequence shown here is derived from an EMBL/GenBank/DDBJ whole genome shotgun (WGS) entry which is preliminary data.</text>
</comment>
<keyword evidence="4" id="KW-0862">Zinc</keyword>
<dbReference type="InterPro" id="IPR002328">
    <property type="entry name" value="ADH_Zn_CS"/>
</dbReference>
<dbReference type="PANTHER" id="PTHR43161">
    <property type="entry name" value="SORBITOL DEHYDROGENASE"/>
    <property type="match status" value="1"/>
</dbReference>
<dbReference type="Proteomes" id="UP000770661">
    <property type="component" value="Unassembled WGS sequence"/>
</dbReference>
<dbReference type="InterPro" id="IPR011032">
    <property type="entry name" value="GroES-like_sf"/>
</dbReference>
<dbReference type="GO" id="GO:0006062">
    <property type="term" value="P:sorbitol catabolic process"/>
    <property type="evidence" value="ECO:0007669"/>
    <property type="project" value="TreeGrafter"/>
</dbReference>
<evidence type="ECO:0000256" key="3">
    <source>
        <dbReference type="ARBA" id="ARBA00022723"/>
    </source>
</evidence>
<proteinExistence type="inferred from homology"/>
<evidence type="ECO:0000256" key="4">
    <source>
        <dbReference type="ARBA" id="ARBA00022833"/>
    </source>
</evidence>
<evidence type="ECO:0000313" key="10">
    <source>
        <dbReference type="Proteomes" id="UP000770661"/>
    </source>
</evidence>
<organism evidence="9 10">
    <name type="scientific">Chionoecetes opilio</name>
    <name type="common">Atlantic snow crab</name>
    <name type="synonym">Cancer opilio</name>
    <dbReference type="NCBI Taxonomy" id="41210"/>
    <lineage>
        <taxon>Eukaryota</taxon>
        <taxon>Metazoa</taxon>
        <taxon>Ecdysozoa</taxon>
        <taxon>Arthropoda</taxon>
        <taxon>Crustacea</taxon>
        <taxon>Multicrustacea</taxon>
        <taxon>Malacostraca</taxon>
        <taxon>Eumalacostraca</taxon>
        <taxon>Eucarida</taxon>
        <taxon>Decapoda</taxon>
        <taxon>Pleocyemata</taxon>
        <taxon>Brachyura</taxon>
        <taxon>Eubrachyura</taxon>
        <taxon>Majoidea</taxon>
        <taxon>Majidae</taxon>
        <taxon>Chionoecetes</taxon>
    </lineage>
</organism>
<dbReference type="AlphaFoldDB" id="A0A8J4Y156"/>
<evidence type="ECO:0000313" key="9">
    <source>
        <dbReference type="EMBL" id="KAG0715124.1"/>
    </source>
</evidence>
<gene>
    <name evidence="9" type="primary">xdhA</name>
    <name evidence="9" type="ORF">GWK47_001368</name>
</gene>
<dbReference type="GO" id="GO:0003939">
    <property type="term" value="F:L-iditol 2-dehydrogenase (NAD+) activity"/>
    <property type="evidence" value="ECO:0007669"/>
    <property type="project" value="TreeGrafter"/>
</dbReference>
<keyword evidence="3" id="KW-0479">Metal-binding</keyword>
<keyword evidence="10" id="KW-1185">Reference proteome</keyword>
<dbReference type="OrthoDB" id="1879366at2759"/>
<protein>
    <recommendedName>
        <fullName evidence="6">Sorbitol dehydrogenase</fullName>
    </recommendedName>
    <alternativeName>
        <fullName evidence="7">Polyol dehydrogenase</fullName>
    </alternativeName>
</protein>
<dbReference type="Gene3D" id="3.90.180.10">
    <property type="entry name" value="Medium-chain alcohol dehydrogenases, catalytic domain"/>
    <property type="match status" value="1"/>
</dbReference>
<comment type="cofactor">
    <cofactor evidence="1">
        <name>Zn(2+)</name>
        <dbReference type="ChEBI" id="CHEBI:29105"/>
    </cofactor>
</comment>
<name>A0A8J4Y156_CHIOP</name>
<comment type="similarity">
    <text evidence="2">Belongs to the zinc-containing alcohol dehydrogenase family.</text>
</comment>
<dbReference type="EMBL" id="JACEEZ010019995">
    <property type="protein sequence ID" value="KAG0715124.1"/>
    <property type="molecule type" value="Genomic_DNA"/>
</dbReference>
<evidence type="ECO:0000256" key="7">
    <source>
        <dbReference type="ARBA" id="ARBA00032485"/>
    </source>
</evidence>
<dbReference type="PANTHER" id="PTHR43161:SF9">
    <property type="entry name" value="SORBITOL DEHYDROGENASE"/>
    <property type="match status" value="1"/>
</dbReference>
<sequence>MSFVSERQKEGDVTFCFSFPGVPMSSLDRHRVPLCSSSKITVHLSLLCLDHAFLLLPLGCSRQKGGDVTFCLYTLAHEVLIRIKKAGICGTDMSMVYKGKIGDLGVTFPIGVGHEASGVVTKKGKDVTHLNIGDRVTIEPGNFCRRCDQCLAGKYNVCPQSSFHANVALYPGCIGRYFQYPGHLVHRLPDAVSDEEGAVVEPLSVAVHACRRAGVTAGTTLLVTGGGCIGLLCLAAAKAFGATNILVTGKT</sequence>
<evidence type="ECO:0000256" key="2">
    <source>
        <dbReference type="ARBA" id="ARBA00008072"/>
    </source>
</evidence>
<dbReference type="PROSITE" id="PS00059">
    <property type="entry name" value="ADH_ZINC"/>
    <property type="match status" value="1"/>
</dbReference>
<evidence type="ECO:0000256" key="6">
    <source>
        <dbReference type="ARBA" id="ARBA00026132"/>
    </source>
</evidence>
<dbReference type="SUPFAM" id="SSF50129">
    <property type="entry name" value="GroES-like"/>
    <property type="match status" value="1"/>
</dbReference>
<accession>A0A8J4Y156</accession>